<feature type="transmembrane region" description="Helical" evidence="1">
    <location>
        <begin position="7"/>
        <end position="38"/>
    </location>
</feature>
<dbReference type="EMBL" id="JBHMAG010000004">
    <property type="protein sequence ID" value="MFB9751085.1"/>
    <property type="molecule type" value="Genomic_DNA"/>
</dbReference>
<accession>A0ABV5VSF5</accession>
<gene>
    <name evidence="3" type="ORF">ACFFNY_05820</name>
</gene>
<feature type="transmembrane region" description="Helical" evidence="1">
    <location>
        <begin position="140"/>
        <end position="158"/>
    </location>
</feature>
<sequence>MEKTVQAAVVVGKIGLAFVMAFVLTLIGMIPVVAMLAVGQGDGADGTLTIEKLVSDPTFVYGSTIAQAVGFIAAVPLMYALFERRNRWPIGWKKRGATADLLRGAMMGIVLMSAIFAVMWIGGAVRIVSFSLDAPIGRELAAYVLFFALVSLNEELFSRGYVQGLIRHRFGAIAAVGCSSLFFALMHAFNPGALAHPLPLFNIWVAGILLGICREVSGSLWLPIGLHWTWNYVQGNIFGFEVSGTKVIAPLKLEPLGSSVWSGGSFGAEGSLIATVVMATAIWYLWIRSSKRRGIEAK</sequence>
<evidence type="ECO:0000259" key="2">
    <source>
        <dbReference type="Pfam" id="PF02517"/>
    </source>
</evidence>
<keyword evidence="1" id="KW-0472">Membrane</keyword>
<evidence type="ECO:0000313" key="4">
    <source>
        <dbReference type="Proteomes" id="UP001589619"/>
    </source>
</evidence>
<keyword evidence="1" id="KW-0812">Transmembrane</keyword>
<dbReference type="PANTHER" id="PTHR39430">
    <property type="entry name" value="MEMBRANE-ASSOCIATED PROTEASE-RELATED"/>
    <property type="match status" value="1"/>
</dbReference>
<proteinExistence type="predicted"/>
<keyword evidence="4" id="KW-1185">Reference proteome</keyword>
<feature type="transmembrane region" description="Helical" evidence="1">
    <location>
        <begin position="58"/>
        <end position="81"/>
    </location>
</feature>
<reference evidence="3 4" key="1">
    <citation type="submission" date="2024-09" db="EMBL/GenBank/DDBJ databases">
        <authorList>
            <person name="Sun Q."/>
            <person name="Mori K."/>
        </authorList>
    </citation>
    <scope>NUCLEOTIDE SEQUENCE [LARGE SCALE GENOMIC DNA]</scope>
    <source>
        <strain evidence="3 4">JCM 12520</strain>
    </source>
</reference>
<dbReference type="PANTHER" id="PTHR39430:SF1">
    <property type="entry name" value="PROTEASE"/>
    <property type="match status" value="1"/>
</dbReference>
<protein>
    <submittedName>
        <fullName evidence="3">Lysostaphin resistance A-like protein</fullName>
    </submittedName>
</protein>
<organism evidence="3 4">
    <name type="scientific">Paenibacillus hodogayensis</name>
    <dbReference type="NCBI Taxonomy" id="279208"/>
    <lineage>
        <taxon>Bacteria</taxon>
        <taxon>Bacillati</taxon>
        <taxon>Bacillota</taxon>
        <taxon>Bacilli</taxon>
        <taxon>Bacillales</taxon>
        <taxon>Paenibacillaceae</taxon>
        <taxon>Paenibacillus</taxon>
    </lineage>
</organism>
<dbReference type="InterPro" id="IPR003675">
    <property type="entry name" value="Rce1/LyrA-like_dom"/>
</dbReference>
<dbReference type="Proteomes" id="UP001589619">
    <property type="component" value="Unassembled WGS sequence"/>
</dbReference>
<evidence type="ECO:0000256" key="1">
    <source>
        <dbReference type="SAM" id="Phobius"/>
    </source>
</evidence>
<feature type="transmembrane region" description="Helical" evidence="1">
    <location>
        <begin position="170"/>
        <end position="189"/>
    </location>
</feature>
<name>A0ABV5VSF5_9BACL</name>
<comment type="caution">
    <text evidence="3">The sequence shown here is derived from an EMBL/GenBank/DDBJ whole genome shotgun (WGS) entry which is preliminary data.</text>
</comment>
<feature type="transmembrane region" description="Helical" evidence="1">
    <location>
        <begin position="260"/>
        <end position="286"/>
    </location>
</feature>
<dbReference type="RefSeq" id="WP_344905846.1">
    <property type="nucleotide sequence ID" value="NZ_BAAAYO010000002.1"/>
</dbReference>
<evidence type="ECO:0000313" key="3">
    <source>
        <dbReference type="EMBL" id="MFB9751085.1"/>
    </source>
</evidence>
<keyword evidence="1" id="KW-1133">Transmembrane helix</keyword>
<dbReference type="Pfam" id="PF02517">
    <property type="entry name" value="Rce1-like"/>
    <property type="match status" value="1"/>
</dbReference>
<feature type="domain" description="CAAX prenyl protease 2/Lysostaphin resistance protein A-like" evidence="2">
    <location>
        <begin position="140"/>
        <end position="233"/>
    </location>
</feature>
<feature type="transmembrane region" description="Helical" evidence="1">
    <location>
        <begin position="101"/>
        <end position="128"/>
    </location>
</feature>